<dbReference type="GO" id="GO:0005102">
    <property type="term" value="F:signaling receptor binding"/>
    <property type="evidence" value="ECO:0007669"/>
    <property type="project" value="TreeGrafter"/>
</dbReference>
<organism evidence="12 13">
    <name type="scientific">Gymnodraco acuticeps</name>
    <name type="common">Antarctic dragonfish</name>
    <dbReference type="NCBI Taxonomy" id="8218"/>
    <lineage>
        <taxon>Eukaryota</taxon>
        <taxon>Metazoa</taxon>
        <taxon>Chordata</taxon>
        <taxon>Craniata</taxon>
        <taxon>Vertebrata</taxon>
        <taxon>Euteleostomi</taxon>
        <taxon>Actinopterygii</taxon>
        <taxon>Neopterygii</taxon>
        <taxon>Teleostei</taxon>
        <taxon>Neoteleostei</taxon>
        <taxon>Acanthomorphata</taxon>
        <taxon>Eupercaria</taxon>
        <taxon>Perciformes</taxon>
        <taxon>Notothenioidei</taxon>
        <taxon>Bathydraconidae</taxon>
        <taxon>Gymnodraco</taxon>
    </lineage>
</organism>
<dbReference type="GO" id="GO:0030175">
    <property type="term" value="C:filopodium"/>
    <property type="evidence" value="ECO:0007669"/>
    <property type="project" value="UniProtKB-SubCell"/>
</dbReference>
<keyword evidence="12" id="KW-1185">Reference proteome</keyword>
<evidence type="ECO:0000256" key="9">
    <source>
        <dbReference type="ARBA" id="ARBA00033293"/>
    </source>
</evidence>
<proteinExistence type="predicted"/>
<dbReference type="InParanoid" id="A0A6P8TIJ4"/>
<feature type="region of interest" description="Disordered" evidence="10">
    <location>
        <begin position="94"/>
        <end position="194"/>
    </location>
</feature>
<dbReference type="KEGG" id="gacu:117540966"/>
<dbReference type="AlphaFoldDB" id="A0A6P8TIJ4"/>
<protein>
    <recommendedName>
        <fullName evidence="4">Na(+)/H(+) exchange regulatory cofactor NHE-RF1</fullName>
    </recommendedName>
    <alternativeName>
        <fullName evidence="8">Ezrin-radixin-moesin-binding phosphoprotein 50</fullName>
    </alternativeName>
    <alternativeName>
        <fullName evidence="7">Regulatory cofactor of Na(+)/H(+) exchanger</fullName>
    </alternativeName>
    <alternativeName>
        <fullName evidence="6">Sodium-hydrogen exchanger regulatory factor 1</fullName>
    </alternativeName>
    <alternativeName>
        <fullName evidence="9">Solute carrier family 9 isoform A3 regulatory factor 1</fullName>
    </alternativeName>
</protein>
<dbReference type="PANTHER" id="PTHR14191:SF7">
    <property type="entry name" value="NA(+)_H(+) EXCHANGE REGULATORY COFACTOR NHE-RF1"/>
    <property type="match status" value="1"/>
</dbReference>
<feature type="compositionally biased region" description="Basic and acidic residues" evidence="10">
    <location>
        <begin position="94"/>
        <end position="106"/>
    </location>
</feature>
<dbReference type="InterPro" id="IPR051067">
    <property type="entry name" value="NHER"/>
</dbReference>
<sequence length="194" mass="20694">MQKGSSGYGFNLHSEKSRPGQFIRAVDDGSPAQQAGLKPQDKILQVNGVSVKDMQHSEVVAAIKAGGEETSLLVVDAETEEFFKMCDVLPTEEHLSGALPEPKRAAEEEEEQVAAEVKPKVSVSSSASSVSSNASLQGLGSSEPPPQVEPPAPADSLGLSLSLAQVKERARQKRSAKKAPTMDWNKRNELFGNL</sequence>
<evidence type="ECO:0000256" key="6">
    <source>
        <dbReference type="ARBA" id="ARBA00030310"/>
    </source>
</evidence>
<dbReference type="GeneID" id="117540966"/>
<feature type="domain" description="PDZ" evidence="11">
    <location>
        <begin position="1"/>
        <end position="78"/>
    </location>
</feature>
<evidence type="ECO:0000313" key="12">
    <source>
        <dbReference type="Proteomes" id="UP000515161"/>
    </source>
</evidence>
<evidence type="ECO:0000313" key="13">
    <source>
        <dbReference type="RefSeq" id="XP_034063849.1"/>
    </source>
</evidence>
<dbReference type="SUPFAM" id="SSF50156">
    <property type="entry name" value="PDZ domain-like"/>
    <property type="match status" value="1"/>
</dbReference>
<feature type="compositionally biased region" description="Pro residues" evidence="10">
    <location>
        <begin position="143"/>
        <end position="153"/>
    </location>
</feature>
<evidence type="ECO:0000256" key="5">
    <source>
        <dbReference type="ARBA" id="ARBA00022737"/>
    </source>
</evidence>
<dbReference type="GO" id="GO:0016324">
    <property type="term" value="C:apical plasma membrane"/>
    <property type="evidence" value="ECO:0007669"/>
    <property type="project" value="TreeGrafter"/>
</dbReference>
<gene>
    <name evidence="13" type="primary">LOC117540966</name>
</gene>
<comment type="subcellular location">
    <subcellularLocation>
        <location evidence="3">Cell projection</location>
        <location evidence="3">Filopodium</location>
    </subcellularLocation>
    <subcellularLocation>
        <location evidence="1">Cell projection</location>
        <location evidence="1">Microvillus</location>
    </subcellularLocation>
    <subcellularLocation>
        <location evidence="2">Cell projection</location>
        <location evidence="2">Ruffle</location>
    </subcellularLocation>
</comment>
<dbReference type="InterPro" id="IPR001478">
    <property type="entry name" value="PDZ"/>
</dbReference>
<accession>A0A6P8TIJ4</accession>
<evidence type="ECO:0000256" key="3">
    <source>
        <dbReference type="ARBA" id="ARBA00004486"/>
    </source>
</evidence>
<dbReference type="RefSeq" id="XP_034063849.1">
    <property type="nucleotide sequence ID" value="XM_034207958.1"/>
</dbReference>
<evidence type="ECO:0000256" key="7">
    <source>
        <dbReference type="ARBA" id="ARBA00032825"/>
    </source>
</evidence>
<keyword evidence="5" id="KW-0677">Repeat</keyword>
<evidence type="ECO:0000256" key="10">
    <source>
        <dbReference type="SAM" id="MobiDB-lite"/>
    </source>
</evidence>
<dbReference type="InterPro" id="IPR036034">
    <property type="entry name" value="PDZ_sf"/>
</dbReference>
<feature type="compositionally biased region" description="Basic and acidic residues" evidence="10">
    <location>
        <begin position="184"/>
        <end position="194"/>
    </location>
</feature>
<dbReference type="GO" id="GO:0072659">
    <property type="term" value="P:protein localization to plasma membrane"/>
    <property type="evidence" value="ECO:0007669"/>
    <property type="project" value="TreeGrafter"/>
</dbReference>
<dbReference type="Pfam" id="PF09007">
    <property type="entry name" value="EBP50_C"/>
    <property type="match status" value="1"/>
</dbReference>
<evidence type="ECO:0000259" key="11">
    <source>
        <dbReference type="PROSITE" id="PS50106"/>
    </source>
</evidence>
<dbReference type="GO" id="GO:0005902">
    <property type="term" value="C:microvillus"/>
    <property type="evidence" value="ECO:0007669"/>
    <property type="project" value="UniProtKB-SubCell"/>
</dbReference>
<dbReference type="PANTHER" id="PTHR14191">
    <property type="entry name" value="PDZ DOMAIN CONTAINING PROTEIN"/>
    <property type="match status" value="1"/>
</dbReference>
<dbReference type="SMART" id="SM00228">
    <property type="entry name" value="PDZ"/>
    <property type="match status" value="1"/>
</dbReference>
<dbReference type="Proteomes" id="UP000515161">
    <property type="component" value="Unplaced"/>
</dbReference>
<feature type="compositionally biased region" description="Low complexity" evidence="10">
    <location>
        <begin position="114"/>
        <end position="135"/>
    </location>
</feature>
<evidence type="ECO:0000256" key="8">
    <source>
        <dbReference type="ARBA" id="ARBA00032844"/>
    </source>
</evidence>
<dbReference type="Gene3D" id="2.30.42.10">
    <property type="match status" value="1"/>
</dbReference>
<dbReference type="GO" id="GO:0043495">
    <property type="term" value="F:protein-membrane adaptor activity"/>
    <property type="evidence" value="ECO:0007669"/>
    <property type="project" value="TreeGrafter"/>
</dbReference>
<evidence type="ECO:0000256" key="1">
    <source>
        <dbReference type="ARBA" id="ARBA00004105"/>
    </source>
</evidence>
<feature type="region of interest" description="Disordered" evidence="10">
    <location>
        <begin position="1"/>
        <end position="36"/>
    </location>
</feature>
<dbReference type="PROSITE" id="PS50106">
    <property type="entry name" value="PDZ"/>
    <property type="match status" value="1"/>
</dbReference>
<evidence type="ECO:0000256" key="2">
    <source>
        <dbReference type="ARBA" id="ARBA00004466"/>
    </source>
</evidence>
<dbReference type="Pfam" id="PF00595">
    <property type="entry name" value="PDZ"/>
    <property type="match status" value="1"/>
</dbReference>
<dbReference type="CDD" id="cd06768">
    <property type="entry name" value="PDZ_NHERF-like"/>
    <property type="match status" value="1"/>
</dbReference>
<name>A0A6P8TIJ4_GYMAC</name>
<evidence type="ECO:0000256" key="4">
    <source>
        <dbReference type="ARBA" id="ARBA00016876"/>
    </source>
</evidence>
<dbReference type="GO" id="GO:0001726">
    <property type="term" value="C:ruffle"/>
    <property type="evidence" value="ECO:0007669"/>
    <property type="project" value="UniProtKB-SubCell"/>
</dbReference>
<reference evidence="13" key="1">
    <citation type="submission" date="2025-08" db="UniProtKB">
        <authorList>
            <consortium name="RefSeq"/>
        </authorList>
    </citation>
    <scope>IDENTIFICATION</scope>
</reference>
<dbReference type="InterPro" id="IPR015098">
    <property type="entry name" value="EBP50_C"/>
</dbReference>
<dbReference type="OrthoDB" id="10007415at2759"/>